<protein>
    <submittedName>
        <fullName evidence="1">Uncharacterized protein</fullName>
    </submittedName>
</protein>
<proteinExistence type="predicted"/>
<accession>A0A5B7KLS2</accession>
<comment type="caution">
    <text evidence="1">The sequence shown here is derived from an EMBL/GenBank/DDBJ whole genome shotgun (WGS) entry which is preliminary data.</text>
</comment>
<organism evidence="1 2">
    <name type="scientific">Portunus trituberculatus</name>
    <name type="common">Swimming crab</name>
    <name type="synonym">Neptunus trituberculatus</name>
    <dbReference type="NCBI Taxonomy" id="210409"/>
    <lineage>
        <taxon>Eukaryota</taxon>
        <taxon>Metazoa</taxon>
        <taxon>Ecdysozoa</taxon>
        <taxon>Arthropoda</taxon>
        <taxon>Crustacea</taxon>
        <taxon>Multicrustacea</taxon>
        <taxon>Malacostraca</taxon>
        <taxon>Eumalacostraca</taxon>
        <taxon>Eucarida</taxon>
        <taxon>Decapoda</taxon>
        <taxon>Pleocyemata</taxon>
        <taxon>Brachyura</taxon>
        <taxon>Eubrachyura</taxon>
        <taxon>Portunoidea</taxon>
        <taxon>Portunidae</taxon>
        <taxon>Portuninae</taxon>
        <taxon>Portunus</taxon>
    </lineage>
</organism>
<dbReference type="AlphaFoldDB" id="A0A5B7KLS2"/>
<evidence type="ECO:0000313" key="1">
    <source>
        <dbReference type="EMBL" id="MPD06288.1"/>
    </source>
</evidence>
<evidence type="ECO:0000313" key="2">
    <source>
        <dbReference type="Proteomes" id="UP000324222"/>
    </source>
</evidence>
<sequence length="83" mass="9056">MLTIVRLNDDRLSSPPVLGRRAVPGRLVGETVVVKVKVVVVVMVVGTWVVGHAHVCPGRAEGGAGDERWRRQAGARLWLLRHS</sequence>
<keyword evidence="2" id="KW-1185">Reference proteome</keyword>
<dbReference type="Proteomes" id="UP000324222">
    <property type="component" value="Unassembled WGS sequence"/>
</dbReference>
<gene>
    <name evidence="1" type="ORF">E2C01_102094</name>
</gene>
<reference evidence="1 2" key="1">
    <citation type="submission" date="2019-05" db="EMBL/GenBank/DDBJ databases">
        <title>Another draft genome of Portunus trituberculatus and its Hox gene families provides insights of decapod evolution.</title>
        <authorList>
            <person name="Jeong J.-H."/>
            <person name="Song I."/>
            <person name="Kim S."/>
            <person name="Choi T."/>
            <person name="Kim D."/>
            <person name="Ryu S."/>
            <person name="Kim W."/>
        </authorList>
    </citation>
    <scope>NUCLEOTIDE SEQUENCE [LARGE SCALE GENOMIC DNA]</scope>
    <source>
        <tissue evidence="1">Muscle</tissue>
    </source>
</reference>
<name>A0A5B7KLS2_PORTR</name>
<dbReference type="EMBL" id="VSRR010150382">
    <property type="protein sequence ID" value="MPD06288.1"/>
    <property type="molecule type" value="Genomic_DNA"/>
</dbReference>